<protein>
    <recommendedName>
        <fullName evidence="9">Lipoprotein signal peptidase</fullName>
        <ecNumber evidence="9">3.4.23.36</ecNumber>
    </recommendedName>
    <alternativeName>
        <fullName evidence="9">Prolipoprotein signal peptidase</fullName>
    </alternativeName>
    <alternativeName>
        <fullName evidence="9">Signal peptidase II</fullName>
        <shortName evidence="9">SPase II</shortName>
    </alternativeName>
</protein>
<dbReference type="PANTHER" id="PTHR33695">
    <property type="entry name" value="LIPOPROTEIN SIGNAL PEPTIDASE"/>
    <property type="match status" value="1"/>
</dbReference>
<evidence type="ECO:0000256" key="3">
    <source>
        <dbReference type="ARBA" id="ARBA00022670"/>
    </source>
</evidence>
<evidence type="ECO:0000256" key="5">
    <source>
        <dbReference type="ARBA" id="ARBA00022750"/>
    </source>
</evidence>
<comment type="pathway">
    <text evidence="9">Protein modification; lipoprotein biosynthesis (signal peptide cleavage).</text>
</comment>
<dbReference type="PANTHER" id="PTHR33695:SF1">
    <property type="entry name" value="LIPOPROTEIN SIGNAL PEPTIDASE"/>
    <property type="match status" value="1"/>
</dbReference>
<keyword evidence="8 9" id="KW-0472">Membrane</keyword>
<dbReference type="Pfam" id="PF01252">
    <property type="entry name" value="Peptidase_A8"/>
    <property type="match status" value="1"/>
</dbReference>
<evidence type="ECO:0000256" key="1">
    <source>
        <dbReference type="ARBA" id="ARBA00006139"/>
    </source>
</evidence>
<dbReference type="UniPathway" id="UPA00665"/>
<evidence type="ECO:0000256" key="11">
    <source>
        <dbReference type="RuleBase" id="RU004181"/>
    </source>
</evidence>
<dbReference type="PRINTS" id="PR00781">
    <property type="entry name" value="LIPOSIGPTASE"/>
</dbReference>
<feature type="transmembrane region" description="Helical" evidence="9">
    <location>
        <begin position="118"/>
        <end position="140"/>
    </location>
</feature>
<feature type="transmembrane region" description="Helical" evidence="9">
    <location>
        <begin position="80"/>
        <end position="98"/>
    </location>
</feature>
<dbReference type="PROSITE" id="PS00855">
    <property type="entry name" value="SPASE_II"/>
    <property type="match status" value="1"/>
</dbReference>
<evidence type="ECO:0000313" key="13">
    <source>
        <dbReference type="Proteomes" id="UP000463857"/>
    </source>
</evidence>
<sequence>MFVVIVVVTLLIDQVSKMIAIETLADRPSIELIPGFLSLTLVFNPGAAFGLGSSMTVVLTIIALVVCVVVARIARKLRDGVWAVALALLLSGALGNLIDRIFRAPAPFRGHVVDFLNYNGWFVGNLADVALTVAAAMMIIRTWQGIAVDGTRETEQPKKA</sequence>
<dbReference type="GO" id="GO:0004190">
    <property type="term" value="F:aspartic-type endopeptidase activity"/>
    <property type="evidence" value="ECO:0007669"/>
    <property type="project" value="UniProtKB-UniRule"/>
</dbReference>
<dbReference type="KEGG" id="eke:EK0264_02700"/>
<keyword evidence="2 9" id="KW-1003">Cell membrane</keyword>
<comment type="catalytic activity">
    <reaction evidence="9 10">
        <text>Release of signal peptides from bacterial membrane prolipoproteins. Hydrolyzes -Xaa-Yaa-Zaa-|-(S,diacylglyceryl)Cys-, in which Xaa is hydrophobic (preferably Leu), and Yaa (Ala or Ser) and Zaa (Gly or Ala) have small, neutral side chains.</text>
        <dbReference type="EC" id="3.4.23.36"/>
    </reaction>
</comment>
<evidence type="ECO:0000256" key="10">
    <source>
        <dbReference type="RuleBase" id="RU000594"/>
    </source>
</evidence>
<keyword evidence="5 9" id="KW-0064">Aspartyl protease</keyword>
<feature type="active site" evidence="9">
    <location>
        <position position="128"/>
    </location>
</feature>
<keyword evidence="13" id="KW-1185">Reference proteome</keyword>
<feature type="transmembrane region" description="Helical" evidence="9">
    <location>
        <begin position="47"/>
        <end position="73"/>
    </location>
</feature>
<keyword evidence="4 9" id="KW-0812">Transmembrane</keyword>
<keyword evidence="7 9" id="KW-1133">Transmembrane helix</keyword>
<comment type="subcellular location">
    <subcellularLocation>
        <location evidence="9">Cell membrane</location>
        <topology evidence="9">Multi-pass membrane protein</topology>
    </subcellularLocation>
</comment>
<dbReference type="InterPro" id="IPR001872">
    <property type="entry name" value="Peptidase_A8"/>
</dbReference>
<evidence type="ECO:0000256" key="9">
    <source>
        <dbReference type="HAMAP-Rule" id="MF_00161"/>
    </source>
</evidence>
<comment type="function">
    <text evidence="9 10">This protein specifically catalyzes the removal of signal peptides from prolipoproteins.</text>
</comment>
<keyword evidence="6 9" id="KW-0378">Hydrolase</keyword>
<evidence type="ECO:0000256" key="4">
    <source>
        <dbReference type="ARBA" id="ARBA00022692"/>
    </source>
</evidence>
<accession>A0A7L4YSL0</accession>
<comment type="caution">
    <text evidence="9">Lacks conserved residue(s) required for the propagation of feature annotation.</text>
</comment>
<dbReference type="EC" id="3.4.23.36" evidence="9"/>
<evidence type="ECO:0000256" key="7">
    <source>
        <dbReference type="ARBA" id="ARBA00022989"/>
    </source>
</evidence>
<evidence type="ECO:0000256" key="8">
    <source>
        <dbReference type="ARBA" id="ARBA00023136"/>
    </source>
</evidence>
<reference evidence="12 13" key="1">
    <citation type="journal article" date="2018" name="Int. J. Syst. Evol. Microbiol.">
        <title>Epidermidibacterium keratini gen. nov., sp. nov., a member of the family Sporichthyaceae, isolated from keratin epidermis.</title>
        <authorList>
            <person name="Lee D.G."/>
            <person name="Trujillo M.E."/>
            <person name="Kang S."/>
            <person name="Nam J.J."/>
            <person name="Kim Y.J."/>
        </authorList>
    </citation>
    <scope>NUCLEOTIDE SEQUENCE [LARGE SCALE GENOMIC DNA]</scope>
    <source>
        <strain evidence="12 13">EPI-7</strain>
    </source>
</reference>
<dbReference type="InParanoid" id="A0A7L4YSL0"/>
<evidence type="ECO:0000256" key="6">
    <source>
        <dbReference type="ARBA" id="ARBA00022801"/>
    </source>
</evidence>
<feature type="active site" evidence="9">
    <location>
        <position position="114"/>
    </location>
</feature>
<dbReference type="Proteomes" id="UP000463857">
    <property type="component" value="Chromosome"/>
</dbReference>
<dbReference type="EMBL" id="CP047156">
    <property type="protein sequence ID" value="QHC02241.1"/>
    <property type="molecule type" value="Genomic_DNA"/>
</dbReference>
<organism evidence="12 13">
    <name type="scientific">Epidermidibacterium keratini</name>
    <dbReference type="NCBI Taxonomy" id="1891644"/>
    <lineage>
        <taxon>Bacteria</taxon>
        <taxon>Bacillati</taxon>
        <taxon>Actinomycetota</taxon>
        <taxon>Actinomycetes</taxon>
        <taxon>Sporichthyales</taxon>
        <taxon>Sporichthyaceae</taxon>
        <taxon>Epidermidibacterium</taxon>
    </lineage>
</organism>
<evidence type="ECO:0000256" key="2">
    <source>
        <dbReference type="ARBA" id="ARBA00022475"/>
    </source>
</evidence>
<comment type="similarity">
    <text evidence="1 9 11">Belongs to the peptidase A8 family.</text>
</comment>
<dbReference type="GO" id="GO:0006508">
    <property type="term" value="P:proteolysis"/>
    <property type="evidence" value="ECO:0007669"/>
    <property type="project" value="UniProtKB-KW"/>
</dbReference>
<dbReference type="NCBIfam" id="TIGR00077">
    <property type="entry name" value="lspA"/>
    <property type="match status" value="1"/>
</dbReference>
<dbReference type="OrthoDB" id="4308908at2"/>
<keyword evidence="3 9" id="KW-0645">Protease</keyword>
<proteinExistence type="inferred from homology"/>
<evidence type="ECO:0000313" key="12">
    <source>
        <dbReference type="EMBL" id="QHC02241.1"/>
    </source>
</evidence>
<dbReference type="AlphaFoldDB" id="A0A7L4YSL0"/>
<name>A0A7L4YSL0_9ACTN</name>
<gene>
    <name evidence="9 12" type="primary">lspA</name>
    <name evidence="12" type="ORF">EK0264_02700</name>
</gene>
<dbReference type="HAMAP" id="MF_00161">
    <property type="entry name" value="LspA"/>
    <property type="match status" value="1"/>
</dbReference>
<dbReference type="GO" id="GO:0005886">
    <property type="term" value="C:plasma membrane"/>
    <property type="evidence" value="ECO:0007669"/>
    <property type="project" value="UniProtKB-SubCell"/>
</dbReference>